<accession>C7P2K5</accession>
<proteinExistence type="predicted"/>
<name>C7P2K5_HALMD</name>
<dbReference type="STRING" id="485914.Hmuk_3217"/>
<reference evidence="1 2" key="1">
    <citation type="journal article" date="2009" name="Stand. Genomic Sci.">
        <title>Complete genome sequence of Halomicrobium mukohataei type strain (arg-2).</title>
        <authorList>
            <person name="Tindall B.J."/>
            <person name="Schneider S."/>
            <person name="Lapidus A."/>
            <person name="Copeland A."/>
            <person name="Glavina Del Rio T."/>
            <person name="Nolan M."/>
            <person name="Lucas S."/>
            <person name="Chen F."/>
            <person name="Tice H."/>
            <person name="Cheng J.F."/>
            <person name="Saunders E."/>
            <person name="Bruce D."/>
            <person name="Goodwin L."/>
            <person name="Pitluck S."/>
            <person name="Mikhailova N."/>
            <person name="Pati A."/>
            <person name="Ivanova N."/>
            <person name="Mavrommatis K."/>
            <person name="Chen A."/>
            <person name="Palaniappan K."/>
            <person name="Chain P."/>
            <person name="Land M."/>
            <person name="Hauser L."/>
            <person name="Chang Y.J."/>
            <person name="Jeffries C.D."/>
            <person name="Brettin T."/>
            <person name="Han C."/>
            <person name="Rohde M."/>
            <person name="Goker M."/>
            <person name="Bristow J."/>
            <person name="Eisen J.A."/>
            <person name="Markowitz V."/>
            <person name="Hugenholtz P."/>
            <person name="Klenk H.P."/>
            <person name="Kyrpides N.C."/>
            <person name="Detter J.C."/>
        </authorList>
    </citation>
    <scope>NUCLEOTIDE SEQUENCE [LARGE SCALE GENOMIC DNA]</scope>
    <source>
        <strain evidence="2">ATCC 700874 / DSM 12286 / JCM 9738 / NCIMB 13541</strain>
    </source>
</reference>
<dbReference type="EMBL" id="CP001688">
    <property type="protein sequence ID" value="ACV49320.1"/>
    <property type="molecule type" value="Genomic_DNA"/>
</dbReference>
<dbReference type="KEGG" id="hmu:Hmuk_3217"/>
<evidence type="ECO:0000313" key="2">
    <source>
        <dbReference type="Proteomes" id="UP000001746"/>
    </source>
</evidence>
<dbReference type="AlphaFoldDB" id="C7P2K5"/>
<protein>
    <submittedName>
        <fullName evidence="1">Uncharacterized protein</fullName>
    </submittedName>
</protein>
<dbReference type="HOGENOM" id="CLU_2662212_0_0_2"/>
<gene>
    <name evidence="1" type="ordered locus">Hmuk_3217</name>
</gene>
<dbReference type="Proteomes" id="UP000001746">
    <property type="component" value="Chromosome"/>
</dbReference>
<keyword evidence="2" id="KW-1185">Reference proteome</keyword>
<sequence length="75" mass="8645">MDYLGITFPCTYRSLFSKIHVLYLAHFCGYNQVYQNSDGKYAHGPSGQFILYSPEINPTVSCFITLCTRDYYLVV</sequence>
<evidence type="ECO:0000313" key="1">
    <source>
        <dbReference type="EMBL" id="ACV49320.1"/>
    </source>
</evidence>
<organism evidence="1 2">
    <name type="scientific">Halomicrobium mukohataei (strain ATCC 700874 / DSM 12286 / JCM 9738 / NCIMB 13541)</name>
    <name type="common">Haloarcula mukohataei</name>
    <dbReference type="NCBI Taxonomy" id="485914"/>
    <lineage>
        <taxon>Archaea</taxon>
        <taxon>Methanobacteriati</taxon>
        <taxon>Methanobacteriota</taxon>
        <taxon>Stenosarchaea group</taxon>
        <taxon>Halobacteria</taxon>
        <taxon>Halobacteriales</taxon>
        <taxon>Haloarculaceae</taxon>
        <taxon>Halomicrobium</taxon>
    </lineage>
</organism>